<dbReference type="InterPro" id="IPR032675">
    <property type="entry name" value="LRR_dom_sf"/>
</dbReference>
<protein>
    <recommendedName>
        <fullName evidence="3">F-box domain-containing protein</fullName>
    </recommendedName>
</protein>
<dbReference type="AlphaFoldDB" id="A0AAD7FML6"/>
<dbReference type="Proteomes" id="UP001221142">
    <property type="component" value="Unassembled WGS sequence"/>
</dbReference>
<dbReference type="EMBL" id="JARKIF010000010">
    <property type="protein sequence ID" value="KAJ7628824.1"/>
    <property type="molecule type" value="Genomic_DNA"/>
</dbReference>
<evidence type="ECO:0008006" key="3">
    <source>
        <dbReference type="Google" id="ProtNLM"/>
    </source>
</evidence>
<evidence type="ECO:0000313" key="1">
    <source>
        <dbReference type="EMBL" id="KAJ7628824.1"/>
    </source>
</evidence>
<name>A0AAD7FML6_9AGAR</name>
<gene>
    <name evidence="1" type="ORF">FB45DRAFT_1080120</name>
</gene>
<proteinExistence type="predicted"/>
<organism evidence="1 2">
    <name type="scientific">Roridomyces roridus</name>
    <dbReference type="NCBI Taxonomy" id="1738132"/>
    <lineage>
        <taxon>Eukaryota</taxon>
        <taxon>Fungi</taxon>
        <taxon>Dikarya</taxon>
        <taxon>Basidiomycota</taxon>
        <taxon>Agaricomycotina</taxon>
        <taxon>Agaricomycetes</taxon>
        <taxon>Agaricomycetidae</taxon>
        <taxon>Agaricales</taxon>
        <taxon>Marasmiineae</taxon>
        <taxon>Mycenaceae</taxon>
        <taxon>Roridomyces</taxon>
    </lineage>
</organism>
<reference evidence="1" key="1">
    <citation type="submission" date="2023-03" db="EMBL/GenBank/DDBJ databases">
        <title>Massive genome expansion in bonnet fungi (Mycena s.s.) driven by repeated elements and novel gene families across ecological guilds.</title>
        <authorList>
            <consortium name="Lawrence Berkeley National Laboratory"/>
            <person name="Harder C.B."/>
            <person name="Miyauchi S."/>
            <person name="Viragh M."/>
            <person name="Kuo A."/>
            <person name="Thoen E."/>
            <person name="Andreopoulos B."/>
            <person name="Lu D."/>
            <person name="Skrede I."/>
            <person name="Drula E."/>
            <person name="Henrissat B."/>
            <person name="Morin E."/>
            <person name="Kohler A."/>
            <person name="Barry K."/>
            <person name="LaButti K."/>
            <person name="Morin E."/>
            <person name="Salamov A."/>
            <person name="Lipzen A."/>
            <person name="Mereny Z."/>
            <person name="Hegedus B."/>
            <person name="Baldrian P."/>
            <person name="Stursova M."/>
            <person name="Weitz H."/>
            <person name="Taylor A."/>
            <person name="Grigoriev I.V."/>
            <person name="Nagy L.G."/>
            <person name="Martin F."/>
            <person name="Kauserud H."/>
        </authorList>
    </citation>
    <scope>NUCLEOTIDE SEQUENCE</scope>
    <source>
        <strain evidence="1">9284</strain>
    </source>
</reference>
<evidence type="ECO:0000313" key="2">
    <source>
        <dbReference type="Proteomes" id="UP001221142"/>
    </source>
</evidence>
<keyword evidence="2" id="KW-1185">Reference proteome</keyword>
<accession>A0AAD7FML6</accession>
<comment type="caution">
    <text evidence="1">The sequence shown here is derived from an EMBL/GenBank/DDBJ whole genome shotgun (WGS) entry which is preliminary data.</text>
</comment>
<dbReference type="Gene3D" id="3.80.10.10">
    <property type="entry name" value="Ribonuclease Inhibitor"/>
    <property type="match status" value="1"/>
</dbReference>
<sequence>MSVCHAWSELALATPALWTNICDTGVVPAKFPLVFKTWLARGGNVSVSVSTRRVGCPMSVFGPKDAHRLERIDGFWDYDIGAKTHTLRGLKSVTFARQAFEKSFFSADHLLDLVGRAPQLEECAWILHKDAMVMQVLEGPKRQSSHATLQHLRLESAVKHGPDIINNLALPALVTLTTSFSESADTLHRFLQRSSPPLRTLKIRSDAKFDANKGHFAFLSLVPALTELELKMEGYVSSYDTQPPSLLEFLTTTAPDALPNLRKLELEEHFEHAKDGYAHVVEFVAKRSASLRSLRLHCRRLTYKKGADPFSNVPEALRELAQGGIHIHVQCGRDKEDILNLGPLPSRLESDAPDPALNTDPFEALAQLLVERLQGAGVF</sequence>